<evidence type="ECO:0000256" key="5">
    <source>
        <dbReference type="ARBA" id="ARBA00022737"/>
    </source>
</evidence>
<protein>
    <submittedName>
        <fullName evidence="12">Mitochondrial carrier</fullName>
    </submittedName>
</protein>
<gene>
    <name evidence="12" type="ORF">PsYK624_094450</name>
</gene>
<keyword evidence="9 10" id="KW-0472">Membrane</keyword>
<evidence type="ECO:0000256" key="8">
    <source>
        <dbReference type="ARBA" id="ARBA00023128"/>
    </source>
</evidence>
<dbReference type="PROSITE" id="PS50920">
    <property type="entry name" value="SOLCAR"/>
    <property type="match status" value="2"/>
</dbReference>
<dbReference type="Gene3D" id="1.50.40.10">
    <property type="entry name" value="Mitochondrial carrier domain"/>
    <property type="match status" value="1"/>
</dbReference>
<keyword evidence="4 10" id="KW-0812">Transmembrane</keyword>
<dbReference type="InterPro" id="IPR023395">
    <property type="entry name" value="MCP_dom_sf"/>
</dbReference>
<reference evidence="12 13" key="1">
    <citation type="submission" date="2021-08" db="EMBL/GenBank/DDBJ databases">
        <title>Draft Genome Sequence of Phanerochaete sordida strain YK-624.</title>
        <authorList>
            <person name="Mori T."/>
            <person name="Dohra H."/>
            <person name="Suzuki T."/>
            <person name="Kawagishi H."/>
            <person name="Hirai H."/>
        </authorList>
    </citation>
    <scope>NUCLEOTIDE SEQUENCE [LARGE SCALE GENOMIC DNA]</scope>
    <source>
        <strain evidence="12 13">YK-624</strain>
    </source>
</reference>
<evidence type="ECO:0000256" key="2">
    <source>
        <dbReference type="ARBA" id="ARBA00006375"/>
    </source>
</evidence>
<organism evidence="12 13">
    <name type="scientific">Phanerochaete sordida</name>
    <dbReference type="NCBI Taxonomy" id="48140"/>
    <lineage>
        <taxon>Eukaryota</taxon>
        <taxon>Fungi</taxon>
        <taxon>Dikarya</taxon>
        <taxon>Basidiomycota</taxon>
        <taxon>Agaricomycotina</taxon>
        <taxon>Agaricomycetes</taxon>
        <taxon>Polyporales</taxon>
        <taxon>Phanerochaetaceae</taxon>
        <taxon>Phanerochaete</taxon>
    </lineage>
</organism>
<evidence type="ECO:0000256" key="3">
    <source>
        <dbReference type="ARBA" id="ARBA00022448"/>
    </source>
</evidence>
<keyword evidence="3 11" id="KW-0813">Transport</keyword>
<dbReference type="InterPro" id="IPR018108">
    <property type="entry name" value="MCP_transmembrane"/>
</dbReference>
<keyword evidence="5" id="KW-0677">Repeat</keyword>
<comment type="caution">
    <text evidence="12">The sequence shown here is derived from an EMBL/GenBank/DDBJ whole genome shotgun (WGS) entry which is preliminary data.</text>
</comment>
<evidence type="ECO:0000256" key="7">
    <source>
        <dbReference type="ARBA" id="ARBA00022989"/>
    </source>
</evidence>
<evidence type="ECO:0000256" key="1">
    <source>
        <dbReference type="ARBA" id="ARBA00004448"/>
    </source>
</evidence>
<proteinExistence type="inferred from homology"/>
<keyword evidence="7" id="KW-1133">Transmembrane helix</keyword>
<dbReference type="SUPFAM" id="SSF103506">
    <property type="entry name" value="Mitochondrial carrier"/>
    <property type="match status" value="1"/>
</dbReference>
<keyword evidence="8" id="KW-0496">Mitochondrion</keyword>
<comment type="subcellular location">
    <subcellularLocation>
        <location evidence="1">Mitochondrion inner membrane</location>
        <topology evidence="1">Multi-pass membrane protein</topology>
    </subcellularLocation>
</comment>
<evidence type="ECO:0000313" key="13">
    <source>
        <dbReference type="Proteomes" id="UP000703269"/>
    </source>
</evidence>
<dbReference type="Proteomes" id="UP000703269">
    <property type="component" value="Unassembled WGS sequence"/>
</dbReference>
<dbReference type="OrthoDB" id="427452at2759"/>
<dbReference type="EMBL" id="BPQB01000031">
    <property type="protein sequence ID" value="GJE93286.1"/>
    <property type="molecule type" value="Genomic_DNA"/>
</dbReference>
<evidence type="ECO:0000313" key="12">
    <source>
        <dbReference type="EMBL" id="GJE93286.1"/>
    </source>
</evidence>
<dbReference type="InterPro" id="IPR044677">
    <property type="entry name" value="SLC25A3/Pic2/Mir1-like"/>
</dbReference>
<evidence type="ECO:0000256" key="6">
    <source>
        <dbReference type="ARBA" id="ARBA00022792"/>
    </source>
</evidence>
<evidence type="ECO:0000256" key="4">
    <source>
        <dbReference type="ARBA" id="ARBA00022692"/>
    </source>
</evidence>
<evidence type="ECO:0000256" key="9">
    <source>
        <dbReference type="ARBA" id="ARBA00023136"/>
    </source>
</evidence>
<dbReference type="GO" id="GO:0005315">
    <property type="term" value="F:phosphate transmembrane transporter activity"/>
    <property type="evidence" value="ECO:0007669"/>
    <property type="project" value="InterPro"/>
</dbReference>
<accession>A0A9P3GEG1</accession>
<dbReference type="PANTHER" id="PTHR45671">
    <property type="entry name" value="SOLUTE CARRIER FAMILY 25 (MITOCHONDRIAL CARRIER PHOSPHATE CARRIER), MEMBER 3, LIKE-RELATED-RELATED"/>
    <property type="match status" value="1"/>
</dbReference>
<name>A0A9P3GEG1_9APHY</name>
<evidence type="ECO:0000256" key="10">
    <source>
        <dbReference type="PROSITE-ProRule" id="PRU00282"/>
    </source>
</evidence>
<dbReference type="FunFam" id="1.50.40.10:FF:000138">
    <property type="entry name" value="Mitochondrial phosphate carrier protein 3"/>
    <property type="match status" value="1"/>
</dbReference>
<comment type="similarity">
    <text evidence="2 11">Belongs to the mitochondrial carrier (TC 2.A.29) family.</text>
</comment>
<dbReference type="GO" id="GO:1990547">
    <property type="term" value="P:mitochondrial phosphate ion transmembrane transport"/>
    <property type="evidence" value="ECO:0007669"/>
    <property type="project" value="InterPro"/>
</dbReference>
<feature type="repeat" description="Solcar" evidence="10">
    <location>
        <begin position="23"/>
        <end position="107"/>
    </location>
</feature>
<dbReference type="AlphaFoldDB" id="A0A9P3GEG1"/>
<feature type="repeat" description="Solcar" evidence="10">
    <location>
        <begin position="224"/>
        <end position="305"/>
    </location>
</feature>
<evidence type="ECO:0000256" key="11">
    <source>
        <dbReference type="RuleBase" id="RU000488"/>
    </source>
</evidence>
<dbReference type="Pfam" id="PF00153">
    <property type="entry name" value="Mito_carr"/>
    <property type="match status" value="3"/>
</dbReference>
<dbReference type="PANTHER" id="PTHR45671:SF10">
    <property type="entry name" value="SOLUTE CARRIER FAMILY 25 MEMBER 3"/>
    <property type="match status" value="1"/>
</dbReference>
<sequence>MAHLAPSGKWDARFLGPVPHDTSYYAKCMLGGALACGVTHAGITPLDVTKCNMQVNPTKYKGTISGLKLIAAEEGSTGLWKGFGPTFIGYSLQGMFKYGLYELFKDTYMNLAGEEASEKYKGAIWLAGSASAEFFADIALCPLEMTKVKIQTSPAGTFPVPMGAAFAAMRANAAETRFPFGSLVPLWSRQIPYTMAKFFFFEYIVNLFYTHVFTQPKNTYSKTTQLGVTFASGYLAGVVCAVVSHPADSIVSQMGKAANRGKGFGQIASEVGIANLATKGLSTRVIMIGTLTGFQWWIYDTFKTAMGMGTTGGK</sequence>
<keyword evidence="13" id="KW-1185">Reference proteome</keyword>
<dbReference type="GO" id="GO:0005743">
    <property type="term" value="C:mitochondrial inner membrane"/>
    <property type="evidence" value="ECO:0007669"/>
    <property type="project" value="UniProtKB-SubCell"/>
</dbReference>
<keyword evidence="6" id="KW-0999">Mitochondrion inner membrane</keyword>